<evidence type="ECO:0000313" key="1">
    <source>
        <dbReference type="EMBL" id="QNP59803.1"/>
    </source>
</evidence>
<reference evidence="1 2" key="1">
    <citation type="submission" date="2020-08" db="EMBL/GenBank/DDBJ databases">
        <title>Genome sequence of Acidovorax monticola KACC 19171T.</title>
        <authorList>
            <person name="Hyun D.-W."/>
            <person name="Bae J.-W."/>
        </authorList>
    </citation>
    <scope>NUCLEOTIDE SEQUENCE [LARGE SCALE GENOMIC DNA]</scope>
    <source>
        <strain evidence="1 2">KACC 19171</strain>
    </source>
</reference>
<dbReference type="KEGG" id="amon:H9L24_02065"/>
<gene>
    <name evidence="1" type="ORF">H9L24_02065</name>
</gene>
<protein>
    <submittedName>
        <fullName evidence="1">DUF3348 domain-containing protein</fullName>
    </submittedName>
</protein>
<dbReference type="EMBL" id="CP060790">
    <property type="protein sequence ID" value="QNP59803.1"/>
    <property type="molecule type" value="Genomic_DNA"/>
</dbReference>
<dbReference type="InterPro" id="IPR021783">
    <property type="entry name" value="DUF3348"/>
</dbReference>
<dbReference type="AlphaFoldDB" id="A0A7H0HGY7"/>
<organism evidence="1 2">
    <name type="scientific">Paenacidovorax monticola</name>
    <dbReference type="NCBI Taxonomy" id="1926868"/>
    <lineage>
        <taxon>Bacteria</taxon>
        <taxon>Pseudomonadati</taxon>
        <taxon>Pseudomonadota</taxon>
        <taxon>Betaproteobacteria</taxon>
        <taxon>Burkholderiales</taxon>
        <taxon>Comamonadaceae</taxon>
        <taxon>Paenacidovorax</taxon>
    </lineage>
</organism>
<name>A0A7H0HGY7_9BURK</name>
<keyword evidence="2" id="KW-1185">Reference proteome</keyword>
<dbReference type="RefSeq" id="WP_187736785.1">
    <property type="nucleotide sequence ID" value="NZ_CP060790.1"/>
</dbReference>
<sequence>MAQRTLRTGLTGSALMRLLAGLTDPQVRWSESRAAFADGLSQWTGWADAIALSAALDRPLAKSPTSGDEEPLRYEEAYAEYQRVRALLARAIVREAGAVGRSPLDAGLGFSPYRQCYVARQQAMDVAIGPLREQVRAALAAGTPELARLAAVDTVMAQVLSNQERRLLATVPLLLEKHFGRLRAALASGAGDGPGSEDGAWLDLFRQDLQAVLLAELELRLQPVEGLVEALRHNEPLRSLS</sequence>
<evidence type="ECO:0000313" key="2">
    <source>
        <dbReference type="Proteomes" id="UP000516057"/>
    </source>
</evidence>
<dbReference type="Pfam" id="PF11828">
    <property type="entry name" value="DUF3348"/>
    <property type="match status" value="1"/>
</dbReference>
<proteinExistence type="predicted"/>
<dbReference type="Proteomes" id="UP000516057">
    <property type="component" value="Chromosome"/>
</dbReference>
<accession>A0A7H0HGY7</accession>